<dbReference type="Proteomes" id="UP001152607">
    <property type="component" value="Unassembled WGS sequence"/>
</dbReference>
<sequence>MRLVYISSINNSAQTVPNFIHDLMDTTQLACIVHSILLVRFINPYLRSSEKSFECTLVDLPPYNLSMWNACVYAQNLPSHA</sequence>
<protein>
    <submittedName>
        <fullName evidence="1">Uncharacterized protein</fullName>
    </submittedName>
</protein>
<evidence type="ECO:0000313" key="2">
    <source>
        <dbReference type="Proteomes" id="UP001152607"/>
    </source>
</evidence>
<name>A0A9W4UP42_9PLEO</name>
<dbReference type="EMBL" id="CAOQHR010000008">
    <property type="protein sequence ID" value="CAI6338411.1"/>
    <property type="molecule type" value="Genomic_DNA"/>
</dbReference>
<gene>
    <name evidence="1" type="ORF">PDIGIT_LOCUS11539</name>
</gene>
<proteinExistence type="predicted"/>
<keyword evidence="2" id="KW-1185">Reference proteome</keyword>
<reference evidence="1" key="1">
    <citation type="submission" date="2023-01" db="EMBL/GenBank/DDBJ databases">
        <authorList>
            <person name="Van Ghelder C."/>
            <person name="Rancurel C."/>
        </authorList>
    </citation>
    <scope>NUCLEOTIDE SEQUENCE</scope>
    <source>
        <strain evidence="1">CNCM I-4278</strain>
    </source>
</reference>
<comment type="caution">
    <text evidence="1">The sequence shown here is derived from an EMBL/GenBank/DDBJ whole genome shotgun (WGS) entry which is preliminary data.</text>
</comment>
<accession>A0A9W4UP42</accession>
<evidence type="ECO:0000313" key="1">
    <source>
        <dbReference type="EMBL" id="CAI6338411.1"/>
    </source>
</evidence>
<dbReference type="AlphaFoldDB" id="A0A9W4UP42"/>
<organism evidence="1 2">
    <name type="scientific">Periconia digitata</name>
    <dbReference type="NCBI Taxonomy" id="1303443"/>
    <lineage>
        <taxon>Eukaryota</taxon>
        <taxon>Fungi</taxon>
        <taxon>Dikarya</taxon>
        <taxon>Ascomycota</taxon>
        <taxon>Pezizomycotina</taxon>
        <taxon>Dothideomycetes</taxon>
        <taxon>Pleosporomycetidae</taxon>
        <taxon>Pleosporales</taxon>
        <taxon>Massarineae</taxon>
        <taxon>Periconiaceae</taxon>
        <taxon>Periconia</taxon>
    </lineage>
</organism>